<dbReference type="GO" id="GO:0003677">
    <property type="term" value="F:DNA binding"/>
    <property type="evidence" value="ECO:0007669"/>
    <property type="project" value="UniProtKB-KW"/>
</dbReference>
<evidence type="ECO:0000313" key="4">
    <source>
        <dbReference type="EMBL" id="KAG8235572.1"/>
    </source>
</evidence>
<reference evidence="4" key="1">
    <citation type="submission" date="2013-04" db="EMBL/GenBank/DDBJ databases">
        <authorList>
            <person name="Qu J."/>
            <person name="Murali S.C."/>
            <person name="Bandaranaike D."/>
            <person name="Bellair M."/>
            <person name="Blankenburg K."/>
            <person name="Chao H."/>
            <person name="Dinh H."/>
            <person name="Doddapaneni H."/>
            <person name="Downs B."/>
            <person name="Dugan-Rocha S."/>
            <person name="Elkadiri S."/>
            <person name="Gnanaolivu R.D."/>
            <person name="Hernandez B."/>
            <person name="Javaid M."/>
            <person name="Jayaseelan J.C."/>
            <person name="Lee S."/>
            <person name="Li M."/>
            <person name="Ming W."/>
            <person name="Munidasa M."/>
            <person name="Muniz J."/>
            <person name="Nguyen L."/>
            <person name="Ongeri F."/>
            <person name="Osuji N."/>
            <person name="Pu L.-L."/>
            <person name="Puazo M."/>
            <person name="Qu C."/>
            <person name="Quiroz J."/>
            <person name="Raj R."/>
            <person name="Weissenberger G."/>
            <person name="Xin Y."/>
            <person name="Zou X."/>
            <person name="Han Y."/>
            <person name="Richards S."/>
            <person name="Worley K."/>
            <person name="Muzny D."/>
            <person name="Gibbs R."/>
        </authorList>
    </citation>
    <scope>NUCLEOTIDE SEQUENCE</scope>
    <source>
        <strain evidence="4">Sampled in the wild</strain>
    </source>
</reference>
<dbReference type="Proteomes" id="UP000792457">
    <property type="component" value="Unassembled WGS sequence"/>
</dbReference>
<comment type="caution">
    <text evidence="4">The sequence shown here is derived from an EMBL/GenBank/DDBJ whole genome shotgun (WGS) entry which is preliminary data.</text>
</comment>
<dbReference type="PANTHER" id="PTHR19303:SF73">
    <property type="entry name" value="PROTEIN PDC2"/>
    <property type="match status" value="1"/>
</dbReference>
<reference evidence="4" key="2">
    <citation type="submission" date="2017-10" db="EMBL/GenBank/DDBJ databases">
        <title>Ladona fulva Genome sequencing and assembly.</title>
        <authorList>
            <person name="Murali S."/>
            <person name="Richards S."/>
            <person name="Bandaranaike D."/>
            <person name="Bellair M."/>
            <person name="Blankenburg K."/>
            <person name="Chao H."/>
            <person name="Dinh H."/>
            <person name="Doddapaneni H."/>
            <person name="Dugan-Rocha S."/>
            <person name="Elkadiri S."/>
            <person name="Gnanaolivu R."/>
            <person name="Hernandez B."/>
            <person name="Skinner E."/>
            <person name="Javaid M."/>
            <person name="Lee S."/>
            <person name="Li M."/>
            <person name="Ming W."/>
            <person name="Munidasa M."/>
            <person name="Muniz J."/>
            <person name="Nguyen L."/>
            <person name="Hughes D."/>
            <person name="Osuji N."/>
            <person name="Pu L.-L."/>
            <person name="Puazo M."/>
            <person name="Qu C."/>
            <person name="Quiroz J."/>
            <person name="Raj R."/>
            <person name="Weissenberger G."/>
            <person name="Xin Y."/>
            <person name="Zou X."/>
            <person name="Han Y."/>
            <person name="Worley K."/>
            <person name="Muzny D."/>
            <person name="Gibbs R."/>
        </authorList>
    </citation>
    <scope>NUCLEOTIDE SEQUENCE</scope>
    <source>
        <strain evidence="4">Sampled in the wild</strain>
    </source>
</reference>
<dbReference type="SMART" id="SM00674">
    <property type="entry name" value="CENPB"/>
    <property type="match status" value="1"/>
</dbReference>
<proteinExistence type="predicted"/>
<dbReference type="AlphaFoldDB" id="A0A8K0KJ97"/>
<name>A0A8K0KJ97_LADFU</name>
<evidence type="ECO:0000313" key="5">
    <source>
        <dbReference type="Proteomes" id="UP000792457"/>
    </source>
</evidence>
<comment type="subcellular location">
    <subcellularLocation>
        <location evidence="1">Nucleus</location>
    </subcellularLocation>
</comment>
<sequence length="215" mass="24298">MAAKRKWLSLEEKIQVLEKFDKFNMSQCNLAEQFGVGKTQILTTLKDRESISKIWRENTCSPSAKKKLKTKAIEIDATVFEWFCTTRQRSIPISGPILQEKALAVAKKLQCPDFKASNGWLEKFKMLHNICAKVICGESESVPLATAEEWKAKVKNLCEGDQDPKTFAVENDDEVFIEIQELVAKLPCDMSTEEYLCVDQGLSTANVDIEIDSIL</sequence>
<dbReference type="Pfam" id="PF03221">
    <property type="entry name" value="HTH_Tnp_Tc5"/>
    <property type="match status" value="1"/>
</dbReference>
<dbReference type="InterPro" id="IPR009057">
    <property type="entry name" value="Homeodomain-like_sf"/>
</dbReference>
<dbReference type="PROSITE" id="PS51253">
    <property type="entry name" value="HTH_CENPB"/>
    <property type="match status" value="1"/>
</dbReference>
<keyword evidence="5" id="KW-1185">Reference proteome</keyword>
<keyword evidence="2" id="KW-0238">DNA-binding</keyword>
<protein>
    <recommendedName>
        <fullName evidence="3">HTH CENPB-type domain-containing protein</fullName>
    </recommendedName>
</protein>
<accession>A0A8K0KJ97</accession>
<dbReference type="InterPro" id="IPR050863">
    <property type="entry name" value="CenT-Element_Derived"/>
</dbReference>
<evidence type="ECO:0000259" key="3">
    <source>
        <dbReference type="PROSITE" id="PS51253"/>
    </source>
</evidence>
<organism evidence="4 5">
    <name type="scientific">Ladona fulva</name>
    <name type="common">Scarce chaser dragonfly</name>
    <name type="synonym">Libellula fulva</name>
    <dbReference type="NCBI Taxonomy" id="123851"/>
    <lineage>
        <taxon>Eukaryota</taxon>
        <taxon>Metazoa</taxon>
        <taxon>Ecdysozoa</taxon>
        <taxon>Arthropoda</taxon>
        <taxon>Hexapoda</taxon>
        <taxon>Insecta</taxon>
        <taxon>Pterygota</taxon>
        <taxon>Palaeoptera</taxon>
        <taxon>Odonata</taxon>
        <taxon>Epiprocta</taxon>
        <taxon>Anisoptera</taxon>
        <taxon>Libelluloidea</taxon>
        <taxon>Libellulidae</taxon>
        <taxon>Ladona</taxon>
    </lineage>
</organism>
<dbReference type="GO" id="GO:0005634">
    <property type="term" value="C:nucleus"/>
    <property type="evidence" value="ECO:0007669"/>
    <property type="project" value="UniProtKB-SubCell"/>
</dbReference>
<dbReference type="PANTHER" id="PTHR19303">
    <property type="entry name" value="TRANSPOSON"/>
    <property type="match status" value="1"/>
</dbReference>
<dbReference type="SUPFAM" id="SSF46689">
    <property type="entry name" value="Homeodomain-like"/>
    <property type="match status" value="2"/>
</dbReference>
<dbReference type="Gene3D" id="1.10.10.60">
    <property type="entry name" value="Homeodomain-like"/>
    <property type="match status" value="2"/>
</dbReference>
<evidence type="ECO:0000256" key="2">
    <source>
        <dbReference type="ARBA" id="ARBA00023125"/>
    </source>
</evidence>
<dbReference type="InterPro" id="IPR006600">
    <property type="entry name" value="HTH_CenpB_DNA-bd_dom"/>
</dbReference>
<evidence type="ECO:0000256" key="1">
    <source>
        <dbReference type="ARBA" id="ARBA00004123"/>
    </source>
</evidence>
<gene>
    <name evidence="4" type="ORF">J437_LFUL013122</name>
</gene>
<feature type="domain" description="HTH CENPB-type" evidence="3">
    <location>
        <begin position="63"/>
        <end position="134"/>
    </location>
</feature>
<dbReference type="OrthoDB" id="10047893at2759"/>
<dbReference type="EMBL" id="KZ308925">
    <property type="protein sequence ID" value="KAG8235572.1"/>
    <property type="molecule type" value="Genomic_DNA"/>
</dbReference>